<gene>
    <name evidence="1" type="ORF">SAMN04488123_105158</name>
</gene>
<dbReference type="OrthoDB" id="1656051at2"/>
<dbReference type="AlphaFoldDB" id="A0A1G8N240"/>
<organism evidence="1 2">
    <name type="scientific">Natribacillus halophilus</name>
    <dbReference type="NCBI Taxonomy" id="549003"/>
    <lineage>
        <taxon>Bacteria</taxon>
        <taxon>Bacillati</taxon>
        <taxon>Bacillota</taxon>
        <taxon>Bacilli</taxon>
        <taxon>Bacillales</taxon>
        <taxon>Bacillaceae</taxon>
        <taxon>Natribacillus</taxon>
    </lineage>
</organism>
<proteinExistence type="predicted"/>
<evidence type="ECO:0000313" key="1">
    <source>
        <dbReference type="EMBL" id="SDI74166.1"/>
    </source>
</evidence>
<dbReference type="EMBL" id="FNEN01000005">
    <property type="protein sequence ID" value="SDI74166.1"/>
    <property type="molecule type" value="Genomic_DNA"/>
</dbReference>
<name>A0A1G8N240_9BACI</name>
<dbReference type="RefSeq" id="WP_090397764.1">
    <property type="nucleotide sequence ID" value="NZ_FNEN01000005.1"/>
</dbReference>
<reference evidence="1 2" key="1">
    <citation type="submission" date="2016-10" db="EMBL/GenBank/DDBJ databases">
        <authorList>
            <person name="de Groot N.N."/>
        </authorList>
    </citation>
    <scope>NUCLEOTIDE SEQUENCE [LARGE SCALE GENOMIC DNA]</scope>
    <source>
        <strain evidence="1 2">DSM 21771</strain>
    </source>
</reference>
<keyword evidence="2" id="KW-1185">Reference proteome</keyword>
<protein>
    <submittedName>
        <fullName evidence="1">Uncharacterized protein</fullName>
    </submittedName>
</protein>
<evidence type="ECO:0000313" key="2">
    <source>
        <dbReference type="Proteomes" id="UP000198853"/>
    </source>
</evidence>
<dbReference type="Proteomes" id="UP000198853">
    <property type="component" value="Unassembled WGS sequence"/>
</dbReference>
<accession>A0A1G8N240</accession>
<sequence length="562" mass="65088">MVTLSYKDFMTEVRLRLDDFSKEDLQNLILQWAGKEHPSRREDFLYKLTFKDGETVTAINRDEHLIAQIDAFAERVEDEEYVDGFGWDPVLREEREFGDESWAEEMDDLFLDTRDLLMQGDYAVAEEAYKKLFDILGMGEEGLLPGDYDITHMLDVNVREHNALFLRAVYMNIEADERMRVLYDSMMDYGYVGLTKIKLKDIRDSLDAPLPDFAAFLTDWIAFLKGKTPSSDVSELLREAVFLKGGIPAISEFAKTHAESFPKAYVDWLEALEMEGDNTSILQAATEGLSNIPSNYTIRAEVAEKLTEAGKKRGDNELKLKGLRESFYSNPLMKYLLDLYLTADKEGCFDEIRDEVETRMLELKNEERGNFTFKDLERVTSPFRERVFIHAQLLGGHYEEVFHRCKGEDSLGWSFGSNSKPIMLLFLMDVLSKDQKHSKILLEQWKSVITQRLDDGDKVDAEKYMKNMARVKASLHLTAEEEDFYLEWCKKEIGHRVDAIVSNQKRGSYDKAARILVAMAETLANREQVQTAHHLIARYREKYPRHRAFKTELTEALQESEM</sequence>